<name>A0A078MFJ1_9BACL</name>
<dbReference type="HOGENOM" id="CLU_220621_0_0_9"/>
<evidence type="ECO:0000313" key="2">
    <source>
        <dbReference type="EMBL" id="CEA05060.1"/>
    </source>
</evidence>
<evidence type="ECO:0000256" key="1">
    <source>
        <dbReference type="SAM" id="Phobius"/>
    </source>
</evidence>
<sequence length="35" mass="4088">MDMAMMKKLDKYGLLFAGVHTLVFINLAIDFWIIK</sequence>
<accession>A0A078MFJ1</accession>
<dbReference type="PATRIC" id="fig|1461583.4.peg.2200"/>
<dbReference type="EMBL" id="LN483076">
    <property type="protein sequence ID" value="CEA05060.1"/>
    <property type="molecule type" value="Genomic_DNA"/>
</dbReference>
<reference evidence="2" key="1">
    <citation type="submission" date="2014-07" db="EMBL/GenBank/DDBJ databases">
        <authorList>
            <person name="Urmite Genomes Urmite Genomes"/>
        </authorList>
    </citation>
    <scope>NUCLEOTIDE SEQUENCE</scope>
    <source>
        <strain evidence="2">13S34_air</strain>
    </source>
</reference>
<gene>
    <name evidence="2" type="ORF">BN1050_02283</name>
</gene>
<protein>
    <submittedName>
        <fullName evidence="2">Uncharacterized protein</fullName>
    </submittedName>
</protein>
<dbReference type="AlphaFoldDB" id="A0A078MFJ1"/>
<keyword evidence="1" id="KW-0472">Membrane</keyword>
<organism evidence="2">
    <name type="scientific">Metalysinibacillus saudimassiliensis</name>
    <dbReference type="NCBI Taxonomy" id="1461583"/>
    <lineage>
        <taxon>Bacteria</taxon>
        <taxon>Bacillati</taxon>
        <taxon>Bacillota</taxon>
        <taxon>Bacilli</taxon>
        <taxon>Bacillales</taxon>
        <taxon>Caryophanaceae</taxon>
        <taxon>Metalysinibacillus</taxon>
    </lineage>
</organism>
<proteinExistence type="predicted"/>
<feature type="transmembrane region" description="Helical" evidence="1">
    <location>
        <begin position="12"/>
        <end position="34"/>
    </location>
</feature>
<keyword evidence="1" id="KW-0812">Transmembrane</keyword>
<keyword evidence="1" id="KW-1133">Transmembrane helix</keyword>